<keyword evidence="4" id="KW-0560">Oxidoreductase</keyword>
<dbReference type="PANTHER" id="PTHR48105">
    <property type="entry name" value="THIOREDOXIN REDUCTASE 1-RELATED-RELATED"/>
    <property type="match status" value="1"/>
</dbReference>
<dbReference type="Proteomes" id="UP001519887">
    <property type="component" value="Unassembled WGS sequence"/>
</dbReference>
<organism evidence="6 7">
    <name type="scientific">Paenibacillus sepulcri</name>
    <dbReference type="NCBI Taxonomy" id="359917"/>
    <lineage>
        <taxon>Bacteria</taxon>
        <taxon>Bacillati</taxon>
        <taxon>Bacillota</taxon>
        <taxon>Bacilli</taxon>
        <taxon>Bacillales</taxon>
        <taxon>Paenibacillaceae</taxon>
        <taxon>Paenibacillus</taxon>
    </lineage>
</organism>
<dbReference type="Gene3D" id="3.50.50.60">
    <property type="entry name" value="FAD/NAD(P)-binding domain"/>
    <property type="match status" value="2"/>
</dbReference>
<proteinExistence type="predicted"/>
<dbReference type="InterPro" id="IPR050097">
    <property type="entry name" value="Ferredoxin-NADP_redctase_2"/>
</dbReference>
<reference evidence="6 7" key="1">
    <citation type="submission" date="2021-07" db="EMBL/GenBank/DDBJ databases">
        <title>Paenibacillus radiodurans sp. nov., isolated from the southeastern edge of Tengger Desert.</title>
        <authorList>
            <person name="Zhang G."/>
        </authorList>
    </citation>
    <scope>NUCLEOTIDE SEQUENCE [LARGE SCALE GENOMIC DNA]</scope>
    <source>
        <strain evidence="6 7">CCM 7311</strain>
    </source>
</reference>
<evidence type="ECO:0000313" key="7">
    <source>
        <dbReference type="Proteomes" id="UP001519887"/>
    </source>
</evidence>
<dbReference type="EMBL" id="JAHZIK010001718">
    <property type="protein sequence ID" value="MBW7459582.1"/>
    <property type="molecule type" value="Genomic_DNA"/>
</dbReference>
<evidence type="ECO:0000256" key="1">
    <source>
        <dbReference type="ARBA" id="ARBA00001974"/>
    </source>
</evidence>
<protein>
    <submittedName>
        <fullName evidence="6">FAD-dependent oxidoreductase</fullName>
    </submittedName>
</protein>
<keyword evidence="3" id="KW-0285">Flavoprotein</keyword>
<evidence type="ECO:0000259" key="5">
    <source>
        <dbReference type="Pfam" id="PF07992"/>
    </source>
</evidence>
<comment type="subunit">
    <text evidence="2">Homodimer.</text>
</comment>
<accession>A0ABS7CFI4</accession>
<dbReference type="InterPro" id="IPR023753">
    <property type="entry name" value="FAD/NAD-binding_dom"/>
</dbReference>
<evidence type="ECO:0000313" key="6">
    <source>
        <dbReference type="EMBL" id="MBW7459582.1"/>
    </source>
</evidence>
<dbReference type="SUPFAM" id="SSF51905">
    <property type="entry name" value="FAD/NAD(P)-binding domain"/>
    <property type="match status" value="1"/>
</dbReference>
<keyword evidence="7" id="KW-1185">Reference proteome</keyword>
<feature type="non-terminal residue" evidence="6">
    <location>
        <position position="1"/>
    </location>
</feature>
<comment type="caution">
    <text evidence="6">The sequence shown here is derived from an EMBL/GenBank/DDBJ whole genome shotgun (WGS) entry which is preliminary data.</text>
</comment>
<evidence type="ECO:0000256" key="4">
    <source>
        <dbReference type="ARBA" id="ARBA00023002"/>
    </source>
</evidence>
<comment type="cofactor">
    <cofactor evidence="1">
        <name>FAD</name>
        <dbReference type="ChEBI" id="CHEBI:57692"/>
    </cofactor>
</comment>
<gene>
    <name evidence="6" type="ORF">K0U00_36545</name>
</gene>
<evidence type="ECO:0000256" key="2">
    <source>
        <dbReference type="ARBA" id="ARBA00011738"/>
    </source>
</evidence>
<evidence type="ECO:0000256" key="3">
    <source>
        <dbReference type="ARBA" id="ARBA00022630"/>
    </source>
</evidence>
<sequence>ASMALVLRYWTEEIIYINHERQELDAGMHEQLKQKGIAYMEEAVAAVDHTDGKMAGVRLSDGACIEADCGFIAFGRNKVQSDLAEQLGVKLMDNRHIIVDARTKMTSVSHVWAAGDVTVHSEQAAIAMGDGAQAAIWIHKSLIGS</sequence>
<dbReference type="Pfam" id="PF07992">
    <property type="entry name" value="Pyr_redox_2"/>
    <property type="match status" value="1"/>
</dbReference>
<name>A0ABS7CFI4_9BACL</name>
<dbReference type="InterPro" id="IPR036188">
    <property type="entry name" value="FAD/NAD-bd_sf"/>
</dbReference>
<feature type="domain" description="FAD/NAD(P)-binding" evidence="5">
    <location>
        <begin position="19"/>
        <end position="131"/>
    </location>
</feature>